<dbReference type="AlphaFoldDB" id="A0A1G7H4B9"/>
<accession>A0A1G7H4B9</accession>
<organism evidence="1 2">
    <name type="scientific">Limimaricola pyoseonensis</name>
    <dbReference type="NCBI Taxonomy" id="521013"/>
    <lineage>
        <taxon>Bacteria</taxon>
        <taxon>Pseudomonadati</taxon>
        <taxon>Pseudomonadota</taxon>
        <taxon>Alphaproteobacteria</taxon>
        <taxon>Rhodobacterales</taxon>
        <taxon>Paracoccaceae</taxon>
        <taxon>Limimaricola</taxon>
    </lineage>
</organism>
<dbReference type="Proteomes" id="UP000198922">
    <property type="component" value="Unassembled WGS sequence"/>
</dbReference>
<protein>
    <submittedName>
        <fullName evidence="1">Uncharacterized protein</fullName>
    </submittedName>
</protein>
<dbReference type="EMBL" id="FNAT01000005">
    <property type="protein sequence ID" value="SDE95124.1"/>
    <property type="molecule type" value="Genomic_DNA"/>
</dbReference>
<name>A0A1G7H4B9_9RHOB</name>
<sequence length="63" mass="6543">MSQPTAIPVGIATDPASTEREAARLGALPDAALAMPRQVLERAPARGPLLPRLIGLFAQRLGA</sequence>
<dbReference type="STRING" id="521013.SAMN04488567_3067"/>
<evidence type="ECO:0000313" key="1">
    <source>
        <dbReference type="EMBL" id="SDE95124.1"/>
    </source>
</evidence>
<proteinExistence type="predicted"/>
<dbReference type="RefSeq" id="WP_090113424.1">
    <property type="nucleotide sequence ID" value="NZ_FNAT01000005.1"/>
</dbReference>
<evidence type="ECO:0000313" key="2">
    <source>
        <dbReference type="Proteomes" id="UP000198922"/>
    </source>
</evidence>
<keyword evidence="2" id="KW-1185">Reference proteome</keyword>
<reference evidence="2" key="1">
    <citation type="submission" date="2016-10" db="EMBL/GenBank/DDBJ databases">
        <authorList>
            <person name="Varghese N."/>
            <person name="Submissions S."/>
        </authorList>
    </citation>
    <scope>NUCLEOTIDE SEQUENCE [LARGE SCALE GENOMIC DNA]</scope>
    <source>
        <strain evidence="2">DSM 21424</strain>
    </source>
</reference>
<gene>
    <name evidence="1" type="ORF">SAMN04488567_3067</name>
</gene>